<dbReference type="InterPro" id="IPR004609">
    <property type="entry name" value="ATP-dep_DNA_helicase_RecG"/>
</dbReference>
<dbReference type="Pfam" id="PF19833">
    <property type="entry name" value="RecG_dom3_C"/>
    <property type="match status" value="1"/>
</dbReference>
<evidence type="ECO:0000256" key="2">
    <source>
        <dbReference type="ARBA" id="ARBA00017846"/>
    </source>
</evidence>
<evidence type="ECO:0000259" key="18">
    <source>
        <dbReference type="PROSITE" id="PS51194"/>
    </source>
</evidence>
<dbReference type="GO" id="GO:0043138">
    <property type="term" value="F:3'-5' DNA helicase activity"/>
    <property type="evidence" value="ECO:0007669"/>
    <property type="project" value="UniProtKB-EC"/>
</dbReference>
<evidence type="ECO:0000256" key="5">
    <source>
        <dbReference type="ARBA" id="ARBA00022801"/>
    </source>
</evidence>
<evidence type="ECO:0000256" key="13">
    <source>
        <dbReference type="ARBA" id="ARBA00034808"/>
    </source>
</evidence>
<evidence type="ECO:0000256" key="12">
    <source>
        <dbReference type="ARBA" id="ARBA00034617"/>
    </source>
</evidence>
<evidence type="ECO:0000256" key="3">
    <source>
        <dbReference type="ARBA" id="ARBA00022741"/>
    </source>
</evidence>
<evidence type="ECO:0000313" key="19">
    <source>
        <dbReference type="EMBL" id="SVA71584.1"/>
    </source>
</evidence>
<dbReference type="InterPro" id="IPR001650">
    <property type="entry name" value="Helicase_C-like"/>
</dbReference>
<evidence type="ECO:0000256" key="16">
    <source>
        <dbReference type="ARBA" id="ARBA00049819"/>
    </source>
</evidence>
<keyword evidence="10" id="KW-0234">DNA repair</keyword>
<dbReference type="Pfam" id="PF00271">
    <property type="entry name" value="Helicase_C"/>
    <property type="match status" value="1"/>
</dbReference>
<comment type="catalytic activity">
    <reaction evidence="12">
        <text>Couples ATP hydrolysis with the unwinding of duplex DNA by translocating in the 3'-5' direction.</text>
        <dbReference type="EC" id="5.6.2.4"/>
    </reaction>
</comment>
<comment type="catalytic activity">
    <reaction evidence="14">
        <text>ATP + H2O = ADP + phosphate + H(+)</text>
        <dbReference type="Rhea" id="RHEA:13065"/>
        <dbReference type="ChEBI" id="CHEBI:15377"/>
        <dbReference type="ChEBI" id="CHEBI:15378"/>
        <dbReference type="ChEBI" id="CHEBI:30616"/>
        <dbReference type="ChEBI" id="CHEBI:43474"/>
        <dbReference type="ChEBI" id="CHEBI:456216"/>
        <dbReference type="EC" id="5.6.2.4"/>
    </reaction>
</comment>
<dbReference type="GO" id="GO:0006310">
    <property type="term" value="P:DNA recombination"/>
    <property type="evidence" value="ECO:0007669"/>
    <property type="project" value="UniProtKB-KW"/>
</dbReference>
<sequence length="710" mass="77657">VAEAGVALRELEARPVTDLAGVGEGIARSLHGVGVTSVLDLISYYPRRYLDRTREATLGSLKVGEEGMVLVRVEKASTRRTRRGRTLVEVRVTDPDETESLNLVFFNQPWRQKQLSEGREAVLFGKVDQYRGRLQMTNPLVDLVGDRTGRIVAVYPQSEAARLHSWDVDQLVAEALRRIMKIRGFADPVPVDVRNRYNLVGRSEAYHGIHRPSSMGEVAEARRRLVFDELLRIQLELVERKRAMESGSAGVVHDISGAMVGQFVERLDFDLTDAQRRVIAEMLDDMARPAPMHRLLQGDVGSGKTVVAVAVLLTAVQGGHQGAFMAPTEVLADQHHLGVAELLNGMTVPDPSTLLGSRPLLVALLTSRTTAGERRRVVDGLAAGTVDVLIGTHALIQEGVEFASLGAVVIDEQHRFGVEQRAALREKNRDGTVPDVLVMTATPIPRTAAMTVYGDLDVSVLDELPPGRIPIASSWESDESPVWEAVREEVQAGRQAYVVCPLIEESEALEVRSAEDVFADLAEGELAGLRLGLLHGRVGRAEKEETMRLFRSGAIDVLVATTVIEVGVDVANATVMVVLDAARFGIAQLHQLRGRVGRSDYPGRCFLVGGAPTAEAEERLRAIVRTTDGFELAEVDLDLRGEGTVMGERQKGRNDLRLASLRRDREWVEAAREVALVLLGGAGGMMDYPDLADEVRLFLGEAEADYLMKS</sequence>
<dbReference type="InterPro" id="IPR027417">
    <property type="entry name" value="P-loop_NTPase"/>
</dbReference>
<dbReference type="GO" id="GO:0003677">
    <property type="term" value="F:DNA binding"/>
    <property type="evidence" value="ECO:0007669"/>
    <property type="project" value="UniProtKB-KW"/>
</dbReference>
<evidence type="ECO:0000256" key="1">
    <source>
        <dbReference type="ARBA" id="ARBA00007504"/>
    </source>
</evidence>
<accession>A0A381Y3J0</accession>
<dbReference type="CDD" id="cd04488">
    <property type="entry name" value="RecG_wedge_OBF"/>
    <property type="match status" value="1"/>
</dbReference>
<keyword evidence="8" id="KW-0238">DNA-binding</keyword>
<comment type="similarity">
    <text evidence="1">Belongs to the helicase family. RecG subfamily.</text>
</comment>
<dbReference type="CDD" id="cd17992">
    <property type="entry name" value="DEXHc_RecG"/>
    <property type="match status" value="1"/>
</dbReference>
<keyword evidence="5" id="KW-0378">Hydrolase</keyword>
<dbReference type="SMART" id="SM00487">
    <property type="entry name" value="DEXDc"/>
    <property type="match status" value="1"/>
</dbReference>
<dbReference type="GO" id="GO:0005524">
    <property type="term" value="F:ATP binding"/>
    <property type="evidence" value="ECO:0007669"/>
    <property type="project" value="UniProtKB-KW"/>
</dbReference>
<dbReference type="InterPro" id="IPR047112">
    <property type="entry name" value="RecG/Mfd"/>
</dbReference>
<keyword evidence="9" id="KW-0233">DNA recombination</keyword>
<evidence type="ECO:0000256" key="6">
    <source>
        <dbReference type="ARBA" id="ARBA00022806"/>
    </source>
</evidence>
<dbReference type="Pfam" id="PF17191">
    <property type="entry name" value="RecG_wedge"/>
    <property type="match status" value="1"/>
</dbReference>
<dbReference type="Gene3D" id="3.40.50.300">
    <property type="entry name" value="P-loop containing nucleotide triphosphate hydrolases"/>
    <property type="match status" value="2"/>
</dbReference>
<keyword evidence="3" id="KW-0547">Nucleotide-binding</keyword>
<organism evidence="19">
    <name type="scientific">marine metagenome</name>
    <dbReference type="NCBI Taxonomy" id="408172"/>
    <lineage>
        <taxon>unclassified sequences</taxon>
        <taxon>metagenomes</taxon>
        <taxon>ecological metagenomes</taxon>
    </lineage>
</organism>
<evidence type="ECO:0000259" key="17">
    <source>
        <dbReference type="PROSITE" id="PS51192"/>
    </source>
</evidence>
<keyword evidence="6" id="KW-0347">Helicase</keyword>
<dbReference type="InterPro" id="IPR014001">
    <property type="entry name" value="Helicase_ATP-bd"/>
</dbReference>
<evidence type="ECO:0000256" key="14">
    <source>
        <dbReference type="ARBA" id="ARBA00048988"/>
    </source>
</evidence>
<reference evidence="19" key="1">
    <citation type="submission" date="2018-05" db="EMBL/GenBank/DDBJ databases">
        <authorList>
            <person name="Lanie J.A."/>
            <person name="Ng W.-L."/>
            <person name="Kazmierczak K.M."/>
            <person name="Andrzejewski T.M."/>
            <person name="Davidsen T.M."/>
            <person name="Wayne K.J."/>
            <person name="Tettelin H."/>
            <person name="Glass J.I."/>
            <person name="Rusch D."/>
            <person name="Podicherti R."/>
            <person name="Tsui H.-C.T."/>
            <person name="Winkler M.E."/>
        </authorList>
    </citation>
    <scope>NUCLEOTIDE SEQUENCE</scope>
</reference>
<dbReference type="NCBIfam" id="TIGR00643">
    <property type="entry name" value="recG"/>
    <property type="match status" value="1"/>
</dbReference>
<dbReference type="InterPro" id="IPR033454">
    <property type="entry name" value="RecG_wedge"/>
</dbReference>
<dbReference type="GO" id="GO:0006281">
    <property type="term" value="P:DNA repair"/>
    <property type="evidence" value="ECO:0007669"/>
    <property type="project" value="UniProtKB-KW"/>
</dbReference>
<dbReference type="EMBL" id="UINC01017309">
    <property type="protein sequence ID" value="SVA71584.1"/>
    <property type="molecule type" value="Genomic_DNA"/>
</dbReference>
<feature type="domain" description="Helicase ATP-binding" evidence="17">
    <location>
        <begin position="285"/>
        <end position="461"/>
    </location>
</feature>
<dbReference type="NCBIfam" id="NF008165">
    <property type="entry name" value="PRK10917.1-3"/>
    <property type="match status" value="1"/>
</dbReference>
<keyword evidence="7" id="KW-0067">ATP-binding</keyword>
<protein>
    <recommendedName>
        <fullName evidence="2">ATP-dependent DNA helicase RecG</fullName>
        <ecNumber evidence="13">5.6.2.4</ecNumber>
    </recommendedName>
    <alternativeName>
        <fullName evidence="15">DNA branch migration protein RecG</fullName>
    </alternativeName>
    <alternativeName>
        <fullName evidence="16">Probable DNA 3'-5' helicase RecG</fullName>
    </alternativeName>
</protein>
<evidence type="ECO:0000256" key="4">
    <source>
        <dbReference type="ARBA" id="ARBA00022763"/>
    </source>
</evidence>
<dbReference type="InterPro" id="IPR012340">
    <property type="entry name" value="NA-bd_OB-fold"/>
</dbReference>
<gene>
    <name evidence="19" type="ORF">METZ01_LOCUS124438</name>
</gene>
<dbReference type="SUPFAM" id="SSF52540">
    <property type="entry name" value="P-loop containing nucleoside triphosphate hydrolases"/>
    <property type="match status" value="2"/>
</dbReference>
<dbReference type="PROSITE" id="PS51194">
    <property type="entry name" value="HELICASE_CTER"/>
    <property type="match status" value="1"/>
</dbReference>
<dbReference type="AlphaFoldDB" id="A0A381Y3J0"/>
<feature type="non-terminal residue" evidence="19">
    <location>
        <position position="1"/>
    </location>
</feature>
<dbReference type="PROSITE" id="PS51192">
    <property type="entry name" value="HELICASE_ATP_BIND_1"/>
    <property type="match status" value="1"/>
</dbReference>
<dbReference type="GO" id="GO:0016787">
    <property type="term" value="F:hydrolase activity"/>
    <property type="evidence" value="ECO:0007669"/>
    <property type="project" value="UniProtKB-KW"/>
</dbReference>
<dbReference type="SUPFAM" id="SSF50249">
    <property type="entry name" value="Nucleic acid-binding proteins"/>
    <property type="match status" value="1"/>
</dbReference>
<dbReference type="PANTHER" id="PTHR47964:SF1">
    <property type="entry name" value="ATP-DEPENDENT DNA HELICASE HOMOLOG RECG, CHLOROPLASTIC"/>
    <property type="match status" value="1"/>
</dbReference>
<keyword evidence="4" id="KW-0227">DNA damage</keyword>
<name>A0A381Y3J0_9ZZZZ</name>
<dbReference type="Pfam" id="PF00270">
    <property type="entry name" value="DEAD"/>
    <property type="match status" value="1"/>
</dbReference>
<dbReference type="NCBIfam" id="NF008168">
    <property type="entry name" value="PRK10917.2-2"/>
    <property type="match status" value="1"/>
</dbReference>
<evidence type="ECO:0000256" key="7">
    <source>
        <dbReference type="ARBA" id="ARBA00022840"/>
    </source>
</evidence>
<dbReference type="InterPro" id="IPR011545">
    <property type="entry name" value="DEAD/DEAH_box_helicase_dom"/>
</dbReference>
<dbReference type="EC" id="5.6.2.4" evidence="13"/>
<proteinExistence type="inferred from homology"/>
<dbReference type="PANTHER" id="PTHR47964">
    <property type="entry name" value="ATP-DEPENDENT DNA HELICASE HOMOLOG RECG, CHLOROPLASTIC"/>
    <property type="match status" value="1"/>
</dbReference>
<evidence type="ECO:0000256" key="10">
    <source>
        <dbReference type="ARBA" id="ARBA00023204"/>
    </source>
</evidence>
<feature type="domain" description="Helicase C-terminal" evidence="18">
    <location>
        <begin position="492"/>
        <end position="643"/>
    </location>
</feature>
<evidence type="ECO:0000256" key="15">
    <source>
        <dbReference type="ARBA" id="ARBA00049803"/>
    </source>
</evidence>
<evidence type="ECO:0000256" key="9">
    <source>
        <dbReference type="ARBA" id="ARBA00023172"/>
    </source>
</evidence>
<dbReference type="SMART" id="SM00490">
    <property type="entry name" value="HELICc"/>
    <property type="match status" value="1"/>
</dbReference>
<keyword evidence="11" id="KW-0413">Isomerase</keyword>
<evidence type="ECO:0000256" key="11">
    <source>
        <dbReference type="ARBA" id="ARBA00023235"/>
    </source>
</evidence>
<dbReference type="InterPro" id="IPR045562">
    <property type="entry name" value="RecG_dom3_C"/>
</dbReference>
<evidence type="ECO:0000256" key="8">
    <source>
        <dbReference type="ARBA" id="ARBA00023125"/>
    </source>
</evidence>
<dbReference type="Gene3D" id="2.40.50.140">
    <property type="entry name" value="Nucleic acid-binding proteins"/>
    <property type="match status" value="1"/>
</dbReference>